<evidence type="ECO:0000256" key="8">
    <source>
        <dbReference type="ARBA" id="ARBA00022741"/>
    </source>
</evidence>
<evidence type="ECO:0000256" key="12">
    <source>
        <dbReference type="ARBA" id="ARBA00023180"/>
    </source>
</evidence>
<gene>
    <name evidence="15" type="ORF">M0R45_028714</name>
</gene>
<comment type="caution">
    <text evidence="15">The sequence shown here is derived from an EMBL/GenBank/DDBJ whole genome shotgun (WGS) entry which is preliminary data.</text>
</comment>
<dbReference type="Pfam" id="PF08263">
    <property type="entry name" value="LRRNT_2"/>
    <property type="match status" value="1"/>
</dbReference>
<keyword evidence="9" id="KW-0418">Kinase</keyword>
<keyword evidence="4" id="KW-0433">Leucine-rich repeat</keyword>
<dbReference type="Pfam" id="PF13855">
    <property type="entry name" value="LRR_8"/>
    <property type="match status" value="1"/>
</dbReference>
<dbReference type="InterPro" id="IPR013210">
    <property type="entry name" value="LRR_N_plant-typ"/>
</dbReference>
<dbReference type="EMBL" id="JBEDUW010000006">
    <property type="protein sequence ID" value="KAK9920154.1"/>
    <property type="molecule type" value="Genomic_DNA"/>
</dbReference>
<evidence type="ECO:0000256" key="7">
    <source>
        <dbReference type="ARBA" id="ARBA00022737"/>
    </source>
</evidence>
<evidence type="ECO:0000256" key="5">
    <source>
        <dbReference type="ARBA" id="ARBA00022679"/>
    </source>
</evidence>
<keyword evidence="3" id="KW-0723">Serine/threonine-protein kinase</keyword>
<dbReference type="EC" id="2.7.11.1" evidence="2"/>
<dbReference type="PANTHER" id="PTHR45974:SF242">
    <property type="entry name" value="LEUCINE-RICH REPEAT PROTEIN KINASE FAMILY PROTEIN"/>
    <property type="match status" value="1"/>
</dbReference>
<dbReference type="Pfam" id="PF00560">
    <property type="entry name" value="LRR_1"/>
    <property type="match status" value="1"/>
</dbReference>
<name>A0AAW1W600_RUBAR</name>
<feature type="signal peptide" evidence="13">
    <location>
        <begin position="1"/>
        <end position="22"/>
    </location>
</feature>
<evidence type="ECO:0000256" key="1">
    <source>
        <dbReference type="ARBA" id="ARBA00004370"/>
    </source>
</evidence>
<keyword evidence="10" id="KW-0067">ATP-binding</keyword>
<keyword evidence="6 13" id="KW-0732">Signal</keyword>
<evidence type="ECO:0000259" key="14">
    <source>
        <dbReference type="Pfam" id="PF08263"/>
    </source>
</evidence>
<dbReference type="GO" id="GO:0016020">
    <property type="term" value="C:membrane"/>
    <property type="evidence" value="ECO:0007669"/>
    <property type="project" value="UniProtKB-SubCell"/>
</dbReference>
<comment type="subcellular location">
    <subcellularLocation>
        <location evidence="1">Membrane</location>
    </subcellularLocation>
</comment>
<keyword evidence="16" id="KW-1185">Reference proteome</keyword>
<evidence type="ECO:0000256" key="13">
    <source>
        <dbReference type="SAM" id="SignalP"/>
    </source>
</evidence>
<keyword evidence="8" id="KW-0547">Nucleotide-binding</keyword>
<evidence type="ECO:0000313" key="15">
    <source>
        <dbReference type="EMBL" id="KAK9920154.1"/>
    </source>
</evidence>
<keyword evidence="5" id="KW-0808">Transferase</keyword>
<dbReference type="SUPFAM" id="SSF52058">
    <property type="entry name" value="L domain-like"/>
    <property type="match status" value="2"/>
</dbReference>
<evidence type="ECO:0000313" key="16">
    <source>
        <dbReference type="Proteomes" id="UP001457282"/>
    </source>
</evidence>
<reference evidence="15 16" key="1">
    <citation type="journal article" date="2023" name="G3 (Bethesda)">
        <title>A chromosome-length genome assembly and annotation of blackberry (Rubus argutus, cv. 'Hillquist').</title>
        <authorList>
            <person name="Bruna T."/>
            <person name="Aryal R."/>
            <person name="Dudchenko O."/>
            <person name="Sargent D.J."/>
            <person name="Mead D."/>
            <person name="Buti M."/>
            <person name="Cavallini A."/>
            <person name="Hytonen T."/>
            <person name="Andres J."/>
            <person name="Pham M."/>
            <person name="Weisz D."/>
            <person name="Mascagni F."/>
            <person name="Usai G."/>
            <person name="Natali L."/>
            <person name="Bassil N."/>
            <person name="Fernandez G.E."/>
            <person name="Lomsadze A."/>
            <person name="Armour M."/>
            <person name="Olukolu B."/>
            <person name="Poorten T."/>
            <person name="Britton C."/>
            <person name="Davik J."/>
            <person name="Ashrafi H."/>
            <person name="Aiden E.L."/>
            <person name="Borodovsky M."/>
            <person name="Worthington M."/>
        </authorList>
    </citation>
    <scope>NUCLEOTIDE SEQUENCE [LARGE SCALE GENOMIC DNA]</scope>
    <source>
        <strain evidence="15">PI 553951</strain>
    </source>
</reference>
<evidence type="ECO:0000256" key="11">
    <source>
        <dbReference type="ARBA" id="ARBA00023136"/>
    </source>
</evidence>
<evidence type="ECO:0000256" key="3">
    <source>
        <dbReference type="ARBA" id="ARBA00022527"/>
    </source>
</evidence>
<dbReference type="Proteomes" id="UP001457282">
    <property type="component" value="Unassembled WGS sequence"/>
</dbReference>
<dbReference type="AlphaFoldDB" id="A0AAW1W600"/>
<dbReference type="FunFam" id="3.80.10.10:FF:000830">
    <property type="entry name" value="Predicted protein"/>
    <property type="match status" value="1"/>
</dbReference>
<dbReference type="InterPro" id="IPR032675">
    <property type="entry name" value="LRR_dom_sf"/>
</dbReference>
<evidence type="ECO:0000256" key="6">
    <source>
        <dbReference type="ARBA" id="ARBA00022729"/>
    </source>
</evidence>
<dbReference type="FunFam" id="3.80.10.10:FF:000363">
    <property type="entry name" value="Leucine-rich repeat family protein"/>
    <property type="match status" value="1"/>
</dbReference>
<proteinExistence type="predicted"/>
<evidence type="ECO:0000256" key="9">
    <source>
        <dbReference type="ARBA" id="ARBA00022777"/>
    </source>
</evidence>
<dbReference type="GO" id="GO:0005524">
    <property type="term" value="F:ATP binding"/>
    <property type="evidence" value="ECO:0007669"/>
    <property type="project" value="UniProtKB-KW"/>
</dbReference>
<accession>A0AAW1W600</accession>
<evidence type="ECO:0000256" key="4">
    <source>
        <dbReference type="ARBA" id="ARBA00022614"/>
    </source>
</evidence>
<dbReference type="Gene3D" id="3.80.10.10">
    <property type="entry name" value="Ribonuclease Inhibitor"/>
    <property type="match status" value="3"/>
</dbReference>
<dbReference type="GO" id="GO:0004674">
    <property type="term" value="F:protein serine/threonine kinase activity"/>
    <property type="evidence" value="ECO:0007669"/>
    <property type="project" value="UniProtKB-KW"/>
</dbReference>
<keyword evidence="12" id="KW-0325">Glycoprotein</keyword>
<dbReference type="PANTHER" id="PTHR45974">
    <property type="entry name" value="RECEPTOR-LIKE PROTEIN 55"/>
    <property type="match status" value="1"/>
</dbReference>
<protein>
    <recommendedName>
        <fullName evidence="2">non-specific serine/threonine protein kinase</fullName>
        <ecNumber evidence="2">2.7.11.1</ecNumber>
    </recommendedName>
</protein>
<evidence type="ECO:0000256" key="10">
    <source>
        <dbReference type="ARBA" id="ARBA00022840"/>
    </source>
</evidence>
<feature type="chain" id="PRO_5043665615" description="non-specific serine/threonine protein kinase" evidence="13">
    <location>
        <begin position="23"/>
        <end position="535"/>
    </location>
</feature>
<dbReference type="PROSITE" id="PS51450">
    <property type="entry name" value="LRR"/>
    <property type="match status" value="1"/>
</dbReference>
<feature type="domain" description="Leucine-rich repeat-containing N-terminal plant-type" evidence="14">
    <location>
        <begin position="22"/>
        <end position="56"/>
    </location>
</feature>
<organism evidence="15 16">
    <name type="scientific">Rubus argutus</name>
    <name type="common">Southern blackberry</name>
    <dbReference type="NCBI Taxonomy" id="59490"/>
    <lineage>
        <taxon>Eukaryota</taxon>
        <taxon>Viridiplantae</taxon>
        <taxon>Streptophyta</taxon>
        <taxon>Embryophyta</taxon>
        <taxon>Tracheophyta</taxon>
        <taxon>Spermatophyta</taxon>
        <taxon>Magnoliopsida</taxon>
        <taxon>eudicotyledons</taxon>
        <taxon>Gunneridae</taxon>
        <taxon>Pentapetalae</taxon>
        <taxon>rosids</taxon>
        <taxon>fabids</taxon>
        <taxon>Rosales</taxon>
        <taxon>Rosaceae</taxon>
        <taxon>Rosoideae</taxon>
        <taxon>Rosoideae incertae sedis</taxon>
        <taxon>Rubus</taxon>
    </lineage>
</organism>
<keyword evidence="11" id="KW-0472">Membrane</keyword>
<keyword evidence="7" id="KW-0677">Repeat</keyword>
<evidence type="ECO:0000256" key="2">
    <source>
        <dbReference type="ARBA" id="ARBA00012513"/>
    </source>
</evidence>
<dbReference type="InterPro" id="IPR001611">
    <property type="entry name" value="Leu-rich_rpt"/>
</dbReference>
<sequence length="535" mass="58270">MATMRLLLFLALCSTGIHVILSDDAAALQSLKVAWKNYPPSWDRSSDYCGWKGVTCKDSSVTELRLSAVGLIGDLSGDIGALTELTSLDLSFNPGLTGSLSPGLGNLKKLNILILAGCRFTGNIPDELGNLGELTFLALNTNNLTGGIPASLGKLSKLYWLDLAENQLSGSLPVSSVTSPAGLDQLLNAKHFHFYKNQLSGQIPANLFSVEMVLIHVLFDGNKFSGPIPSTIGLVQTLEVLRLDRNALTGTVPSSISNLTNLNELNLANNKLTGPLPDLTEMNSLEYIDLSNNSFDPSEAPLWFSTLPTLTTLVMEFGSLQGTVPEKLFSLPDIQQVKLKNNAFNGTLNLGDSISAQLVLVDLQNNQISQITIGYEYNNSLLLEGNPVCNGTSGLSYCQIPQTTPYSTNVSCGNARCPQDQKLSPQSCQCAYPFEGTLYFRAPAFRDLSDANTFHSLENSLWSELGLNPGSVHLEKPFFNTDHYLQIQLALFPSTGTYFNSSEIHRIGFALSNQTYKPPQKFGPYYFTPHTFRVM</sequence>